<organism evidence="9 10">
    <name type="scientific">Cupriavidus pinatubonensis</name>
    <dbReference type="NCBI Taxonomy" id="248026"/>
    <lineage>
        <taxon>Bacteria</taxon>
        <taxon>Pseudomonadati</taxon>
        <taxon>Pseudomonadota</taxon>
        <taxon>Betaproteobacteria</taxon>
        <taxon>Burkholderiales</taxon>
        <taxon>Burkholderiaceae</taxon>
        <taxon>Cupriavidus</taxon>
    </lineage>
</organism>
<keyword evidence="9" id="KW-0282">Flagellum</keyword>
<keyword evidence="5" id="KW-1015">Disulfide bond</keyword>
<dbReference type="InterPro" id="IPR036194">
    <property type="entry name" value="FlhD_sf"/>
</dbReference>
<protein>
    <submittedName>
        <fullName evidence="9">Flagellar transcriptional regulator FlhD</fullName>
    </submittedName>
</protein>
<evidence type="ECO:0000256" key="7">
    <source>
        <dbReference type="ARBA" id="ARBA00023163"/>
    </source>
</evidence>
<evidence type="ECO:0000313" key="9">
    <source>
        <dbReference type="EMBL" id="CAG9169919.1"/>
    </source>
</evidence>
<evidence type="ECO:0000256" key="3">
    <source>
        <dbReference type="ARBA" id="ARBA00023015"/>
    </source>
</evidence>
<keyword evidence="4" id="KW-0238">DNA-binding</keyword>
<sequence length="86" mass="9191">MNTSYLRLVQKLVGIDRATALLTLGMADDIADALVRLSPVQLDKLATSNMVLCRIQLDGPHLLSLLGSPAAVVNPETRRAGLVSHT</sequence>
<evidence type="ECO:0000256" key="5">
    <source>
        <dbReference type="ARBA" id="ARBA00023157"/>
    </source>
</evidence>
<keyword evidence="3" id="KW-0805">Transcription regulation</keyword>
<dbReference type="InterPro" id="IPR023559">
    <property type="entry name" value="Flagellar_FlhD"/>
</dbReference>
<keyword evidence="9" id="KW-0969">Cilium</keyword>
<evidence type="ECO:0000256" key="1">
    <source>
        <dbReference type="ARBA" id="ARBA00022490"/>
    </source>
</evidence>
<name>A0ABN7YBG2_9BURK</name>
<keyword evidence="1" id="KW-0963">Cytoplasm</keyword>
<dbReference type="Proteomes" id="UP000701702">
    <property type="component" value="Unassembled WGS sequence"/>
</dbReference>
<evidence type="ECO:0000313" key="10">
    <source>
        <dbReference type="Proteomes" id="UP000701702"/>
    </source>
</evidence>
<keyword evidence="2" id="KW-1005">Bacterial flagellum biogenesis</keyword>
<dbReference type="EMBL" id="CAJZAF010000007">
    <property type="protein sequence ID" value="CAG9169919.1"/>
    <property type="molecule type" value="Genomic_DNA"/>
</dbReference>
<reference evidence="9 10" key="1">
    <citation type="submission" date="2021-08" db="EMBL/GenBank/DDBJ databases">
        <authorList>
            <person name="Peeters C."/>
        </authorList>
    </citation>
    <scope>NUCLEOTIDE SEQUENCE [LARGE SCALE GENOMIC DNA]</scope>
    <source>
        <strain evidence="9 10">LMG 23994</strain>
    </source>
</reference>
<keyword evidence="9" id="KW-0966">Cell projection</keyword>
<evidence type="ECO:0000256" key="4">
    <source>
        <dbReference type="ARBA" id="ARBA00023125"/>
    </source>
</evidence>
<dbReference type="SUPFAM" id="SSF63592">
    <property type="entry name" value="Flagellar transcriptional activator FlhD"/>
    <property type="match status" value="1"/>
</dbReference>
<dbReference type="Pfam" id="PF05247">
    <property type="entry name" value="FlhD"/>
    <property type="match status" value="1"/>
</dbReference>
<gene>
    <name evidence="9" type="primary">flhD_2</name>
    <name evidence="9" type="ORF">LMG23994_01729</name>
</gene>
<evidence type="ECO:0000256" key="6">
    <source>
        <dbReference type="ARBA" id="ARBA00023159"/>
    </source>
</evidence>
<keyword evidence="10" id="KW-1185">Reference proteome</keyword>
<dbReference type="Gene3D" id="1.10.4000.10">
    <property type="entry name" value="Flagellar transcriptional activator FlhD"/>
    <property type="match status" value="1"/>
</dbReference>
<evidence type="ECO:0000256" key="2">
    <source>
        <dbReference type="ARBA" id="ARBA00022795"/>
    </source>
</evidence>
<keyword evidence="6" id="KW-0010">Activator</keyword>
<keyword evidence="7" id="KW-0804">Transcription</keyword>
<comment type="function">
    <text evidence="8">Functions in complex with FlhC as a master transcriptional regulator that regulates transcription of several flagellar and non-flagellar operons by binding to their promoter region. Activates expression of class 2 flagellar genes, including fliA, which is a flagellum-specific sigma factor that turns on the class 3 genes. Also regulates genes whose products function in a variety of physiological pathways.</text>
</comment>
<comment type="caution">
    <text evidence="9">The sequence shown here is derived from an EMBL/GenBank/DDBJ whole genome shotgun (WGS) entry which is preliminary data.</text>
</comment>
<evidence type="ECO:0000256" key="8">
    <source>
        <dbReference type="ARBA" id="ARBA00025431"/>
    </source>
</evidence>
<proteinExistence type="predicted"/>
<accession>A0ABN7YBG2</accession>